<keyword evidence="2" id="KW-1185">Reference proteome</keyword>
<dbReference type="Proteomes" id="UP000552954">
    <property type="component" value="Unassembled WGS sequence"/>
</dbReference>
<reference evidence="1 2" key="2">
    <citation type="submission" date="2020-06" db="EMBL/GenBank/DDBJ databases">
        <title>Ramlibacter rhizophilus sp. nov., isolated from rhizosphere soil of national flower Mugunghwa from South Korea.</title>
        <authorList>
            <person name="Zheng-Fei Y."/>
            <person name="Huan T."/>
        </authorList>
    </citation>
    <scope>NUCLEOTIDE SEQUENCE [LARGE SCALE GENOMIC DNA]</scope>
    <source>
        <strain evidence="1 2">B156</strain>
    </source>
</reference>
<dbReference type="AlphaFoldDB" id="A0A849KDT8"/>
<organism evidence="1 2">
    <name type="scientific">Ramlibacter montanisoli</name>
    <dbReference type="NCBI Taxonomy" id="2732512"/>
    <lineage>
        <taxon>Bacteria</taxon>
        <taxon>Pseudomonadati</taxon>
        <taxon>Pseudomonadota</taxon>
        <taxon>Betaproteobacteria</taxon>
        <taxon>Burkholderiales</taxon>
        <taxon>Comamonadaceae</taxon>
        <taxon>Ramlibacter</taxon>
    </lineage>
</organism>
<evidence type="ECO:0000313" key="2">
    <source>
        <dbReference type="Proteomes" id="UP000552954"/>
    </source>
</evidence>
<protein>
    <submittedName>
        <fullName evidence="1">Uncharacterized protein</fullName>
    </submittedName>
</protein>
<sequence>MAVLPFTPCGSDPQLALLGTEIADRVRERLAADPATQAILISSDFLAKAPPHALELICRELRVGYLVSGKCHATGAEPSLYVELTTTHDWHIRWAEFYRFGARRLLADEGESMGRLVADLRTSLAEHRLR</sequence>
<name>A0A849KDT8_9BURK</name>
<dbReference type="RefSeq" id="WP_171561094.1">
    <property type="nucleotide sequence ID" value="NZ_JABFCS010000001.1"/>
</dbReference>
<comment type="caution">
    <text evidence="1">The sequence shown here is derived from an EMBL/GenBank/DDBJ whole genome shotgun (WGS) entry which is preliminary data.</text>
</comment>
<proteinExistence type="predicted"/>
<dbReference type="EMBL" id="JABFCS010000001">
    <property type="protein sequence ID" value="NNU44357.1"/>
    <property type="molecule type" value="Genomic_DNA"/>
</dbReference>
<accession>A0A849KDT8</accession>
<gene>
    <name evidence="1" type="ORF">HK415_16070</name>
</gene>
<reference evidence="1 2" key="1">
    <citation type="submission" date="2020-05" db="EMBL/GenBank/DDBJ databases">
        <authorList>
            <person name="Khan S.A."/>
            <person name="Jeon C.O."/>
            <person name="Chun B.H."/>
        </authorList>
    </citation>
    <scope>NUCLEOTIDE SEQUENCE [LARGE SCALE GENOMIC DNA]</scope>
    <source>
        <strain evidence="1 2">B156</strain>
    </source>
</reference>
<evidence type="ECO:0000313" key="1">
    <source>
        <dbReference type="EMBL" id="NNU44357.1"/>
    </source>
</evidence>